<keyword evidence="2" id="KW-1185">Reference proteome</keyword>
<evidence type="ECO:0000313" key="1">
    <source>
        <dbReference type="EMBL" id="ANB59431.1"/>
    </source>
</evidence>
<protein>
    <recommendedName>
        <fullName evidence="3">DUF1878 family protein</fullName>
    </recommendedName>
</protein>
<reference evidence="1 2" key="1">
    <citation type="journal article" date="2006" name="Syst. Appl. Microbiol.">
        <title>Anoxybacillus amylolyticus sp. nov., a thermophilic amylase producing bacterium isolated from Mount Rittmann (Antarctica).</title>
        <authorList>
            <person name="Poli A."/>
            <person name="Esposito E."/>
            <person name="Lama L."/>
            <person name="Orlando P."/>
            <person name="Nicolaus G."/>
            <person name="de Appolonia F."/>
            <person name="Gambacorta A."/>
            <person name="Nicolaus B."/>
        </authorList>
    </citation>
    <scope>NUCLEOTIDE SEQUENCE [LARGE SCALE GENOMIC DNA]</scope>
    <source>
        <strain evidence="1 2">DSM 15939</strain>
    </source>
</reference>
<dbReference type="AlphaFoldDB" id="A0A167T4C6"/>
<accession>A0A167T4C6</accession>
<dbReference type="InterPro" id="IPR035945">
    <property type="entry name" value="YhaI-like_sf"/>
</dbReference>
<dbReference type="KEGG" id="aamy:GFC30_1025"/>
<dbReference type="OrthoDB" id="2353223at2"/>
<dbReference type="SUPFAM" id="SSF109915">
    <property type="entry name" value="Hypothetical protein YhaI"/>
    <property type="match status" value="1"/>
</dbReference>
<gene>
    <name evidence="1" type="ORF">GFC30_1025</name>
</gene>
<dbReference type="PATRIC" id="fig|294699.3.peg.1018"/>
<evidence type="ECO:0000313" key="2">
    <source>
        <dbReference type="Proteomes" id="UP000076865"/>
    </source>
</evidence>
<organism evidence="1 2">
    <name type="scientific">Anoxybacteroides amylolyticum</name>
    <dbReference type="NCBI Taxonomy" id="294699"/>
    <lineage>
        <taxon>Bacteria</taxon>
        <taxon>Bacillati</taxon>
        <taxon>Bacillota</taxon>
        <taxon>Bacilli</taxon>
        <taxon>Bacillales</taxon>
        <taxon>Anoxybacillaceae</taxon>
        <taxon>Anoxybacteroides</taxon>
    </lineage>
</organism>
<dbReference type="Gene3D" id="1.10.3750.10">
    <property type="entry name" value="YhaI-like"/>
    <property type="match status" value="1"/>
</dbReference>
<evidence type="ECO:0008006" key="3">
    <source>
        <dbReference type="Google" id="ProtNLM"/>
    </source>
</evidence>
<dbReference type="EMBL" id="CP015438">
    <property type="protein sequence ID" value="ANB59431.1"/>
    <property type="molecule type" value="Genomic_DNA"/>
</dbReference>
<dbReference type="Pfam" id="PF08963">
    <property type="entry name" value="DUF1878"/>
    <property type="match status" value="1"/>
</dbReference>
<name>A0A167T4C6_9BACL</name>
<proteinExistence type="predicted"/>
<dbReference type="InterPro" id="IPR015058">
    <property type="entry name" value="DUF1878"/>
</dbReference>
<dbReference type="RefSeq" id="WP_066323174.1">
    <property type="nucleotide sequence ID" value="NZ_CP015438.1"/>
</dbReference>
<sequence length="111" mass="12886">MEDMIAKLTFHRSLLLEMVDETKKPFYHLVVAKNLSKEEVEETISLCEYLSKEYEKQKAEGFTVFTPLLLHFAGMLHPDLPLEKTVDALLQQQLFVPLMQEFKKLMATIPS</sequence>
<dbReference type="Proteomes" id="UP000076865">
    <property type="component" value="Chromosome"/>
</dbReference>